<reference evidence="2 3" key="1">
    <citation type="submission" date="2018-11" db="EMBL/GenBank/DDBJ databases">
        <title>Rufibacter latericius sp. nov., isolated from water in Baiyang Lake.</title>
        <authorList>
            <person name="Yang Y."/>
        </authorList>
    </citation>
    <scope>NUCLEOTIDE SEQUENCE [LARGE SCALE GENOMIC DNA]</scope>
    <source>
        <strain evidence="2 3">R-22-1c-1</strain>
    </source>
</reference>
<dbReference type="InterPro" id="IPR035897">
    <property type="entry name" value="Toll_tir_struct_dom_sf"/>
</dbReference>
<feature type="domain" description="Thoeris protein ThsB TIR-like" evidence="1">
    <location>
        <begin position="6"/>
        <end position="102"/>
    </location>
</feature>
<accession>A0A3M9MFR9</accession>
<gene>
    <name evidence="2" type="ORF">EFB08_16765</name>
</gene>
<dbReference type="SUPFAM" id="SSF52206">
    <property type="entry name" value="Hypothetical protein MTH538"/>
    <property type="match status" value="1"/>
</dbReference>
<dbReference type="RefSeq" id="WP_123128123.1">
    <property type="nucleotide sequence ID" value="NZ_RJJD01000013.1"/>
</dbReference>
<evidence type="ECO:0000259" key="1">
    <source>
        <dbReference type="Pfam" id="PF08937"/>
    </source>
</evidence>
<proteinExistence type="predicted"/>
<protein>
    <submittedName>
        <fullName evidence="2">TIR-like domain-containing protein</fullName>
    </submittedName>
</protein>
<dbReference type="InterPro" id="IPR015032">
    <property type="entry name" value="ThsB__TIR-like_domain"/>
</dbReference>
<dbReference type="Pfam" id="PF08937">
    <property type="entry name" value="ThsB_TIR"/>
    <property type="match status" value="1"/>
</dbReference>
<evidence type="ECO:0000313" key="3">
    <source>
        <dbReference type="Proteomes" id="UP000272117"/>
    </source>
</evidence>
<evidence type="ECO:0000313" key="2">
    <source>
        <dbReference type="EMBL" id="RNI24035.1"/>
    </source>
</evidence>
<sequence>MARRVFFSFHYTNDSWRVSQIRNSWVCKPEGDAQPFLDKAEWEQIKRKGKQAIKDWIDEQMKGCGVTCVLIGEQTSQRPWVKYEIEKSHNEGRGLFGIYIDGMLDQSKARGLKGVNPFDNFYIERNGKEVLLSEIYPVYHWINDNGRENISKWIEKAAKAAGR</sequence>
<comment type="caution">
    <text evidence="2">The sequence shown here is derived from an EMBL/GenBank/DDBJ whole genome shotgun (WGS) entry which is preliminary data.</text>
</comment>
<dbReference type="InterPro" id="IPR036490">
    <property type="entry name" value="ThsB_TIR-like_sf"/>
</dbReference>
<dbReference type="Proteomes" id="UP000272117">
    <property type="component" value="Unassembled WGS sequence"/>
</dbReference>
<dbReference type="OrthoDB" id="9811746at2"/>
<organism evidence="2 3">
    <name type="scientific">Rufibacter latericius</name>
    <dbReference type="NCBI Taxonomy" id="2487040"/>
    <lineage>
        <taxon>Bacteria</taxon>
        <taxon>Pseudomonadati</taxon>
        <taxon>Bacteroidota</taxon>
        <taxon>Cytophagia</taxon>
        <taxon>Cytophagales</taxon>
        <taxon>Hymenobacteraceae</taxon>
        <taxon>Rufibacter</taxon>
    </lineage>
</organism>
<name>A0A3M9MFR9_9BACT</name>
<dbReference type="Gene3D" id="3.40.50.10140">
    <property type="entry name" value="Toll/interleukin-1 receptor homology (TIR) domain"/>
    <property type="match status" value="1"/>
</dbReference>
<keyword evidence="3" id="KW-1185">Reference proteome</keyword>
<dbReference type="EMBL" id="RJJD01000013">
    <property type="protein sequence ID" value="RNI24035.1"/>
    <property type="molecule type" value="Genomic_DNA"/>
</dbReference>
<dbReference type="AlphaFoldDB" id="A0A3M9MFR9"/>